<feature type="transmembrane region" description="Helical" evidence="6">
    <location>
        <begin position="91"/>
        <end position="111"/>
    </location>
</feature>
<evidence type="ECO:0000256" key="1">
    <source>
        <dbReference type="ARBA" id="ARBA00006474"/>
    </source>
</evidence>
<dbReference type="PROSITE" id="PS50901">
    <property type="entry name" value="FTSK"/>
    <property type="match status" value="1"/>
</dbReference>
<evidence type="ECO:0000256" key="6">
    <source>
        <dbReference type="SAM" id="Phobius"/>
    </source>
</evidence>
<feature type="domain" description="FtsK" evidence="7">
    <location>
        <begin position="365"/>
        <end position="552"/>
    </location>
</feature>
<dbReference type="Gene3D" id="1.10.10.10">
    <property type="entry name" value="Winged helix-like DNA-binding domain superfamily/Winged helix DNA-binding domain"/>
    <property type="match status" value="1"/>
</dbReference>
<dbReference type="SUPFAM" id="SSF52540">
    <property type="entry name" value="P-loop containing nucleoside triphosphate hydrolases"/>
    <property type="match status" value="1"/>
</dbReference>
<dbReference type="EMBL" id="LCCN01000001">
    <property type="protein sequence ID" value="KKS33294.1"/>
    <property type="molecule type" value="Genomic_DNA"/>
</dbReference>
<dbReference type="SMART" id="SM00843">
    <property type="entry name" value="Ftsk_gamma"/>
    <property type="match status" value="1"/>
</dbReference>
<evidence type="ECO:0000256" key="2">
    <source>
        <dbReference type="ARBA" id="ARBA00022741"/>
    </source>
</evidence>
<dbReference type="InterPro" id="IPR027417">
    <property type="entry name" value="P-loop_NTPase"/>
</dbReference>
<feature type="binding site" evidence="5">
    <location>
        <begin position="382"/>
        <end position="389"/>
    </location>
    <ligand>
        <name>ATP</name>
        <dbReference type="ChEBI" id="CHEBI:30616"/>
    </ligand>
</feature>
<gene>
    <name evidence="8" type="ORF">UU93_C0001G0125</name>
</gene>
<dbReference type="InterPro" id="IPR018541">
    <property type="entry name" value="Ftsk_gamma"/>
</dbReference>
<keyword evidence="6" id="KW-0472">Membrane</keyword>
<sequence>MPRHASRFGRKTSFKVKLKKATIYSIIASLLFLLASLIWVSFLRQGSLLLKINGLLIQQFGAITTFFLPFPFIIGGLMLTKIKSALNEPHVFVGSLVVLAAVTGLSSGGIIGSNLRQSVATFISPIGAFLLLTVGLGIGIIVMLNIPFEDILAFIFNFFTNLRKVKTFGSKFDKALDKPLKVMGMPSSTGQTNSKPMEIKSTSKFIPTSQANFQAPPSTLASAASDTPWHYPPSSILADSVSGKADRGDVTENAGTIERTLEAFGITAKVVEVNLGPAVTQYALEVAIGTKLSKISALSNDLALALAAPTGQIRIEAPIPGRSLVGIELPNRSPEFVGLKRMLDSDVMKHHKSKLAVALGLDVAGQPVLADISKMPHILIAGSTGSGKSVAINAFIASLLFRASPQEVKLIMVDPKRVELTVYNGIPHLLAPVIVEPGKVLSALKWATAEMDKRYKMFAEVGARNIDAYNEISGFQAMPYIVIFVDELADIMLYAPVEVEDAITRLAQMARATGIHLVLATQRPSVDIITGLIKANIPARISFAVSSMIDSRVIIDTPGAEKLLGRGDMLYVPPDQAKPTRIQGAFVSDKEIKSLIEFLKKQGIVPQYTEEVTNQPVGRGGGRNAVASSFAPNGEPRDALFDEAVRTILQYNNASASFLQRKLSIGYARAARILDELQQAGIIGPADGAKARDILIKSVEEITPDEDRRTNIGTGT</sequence>
<accession>A0A0G0Y9E7</accession>
<dbReference type="InterPro" id="IPR050206">
    <property type="entry name" value="FtsK/SpoIIIE/SftA"/>
</dbReference>
<keyword evidence="8" id="KW-0131">Cell cycle</keyword>
<dbReference type="InterPro" id="IPR036388">
    <property type="entry name" value="WH-like_DNA-bd_sf"/>
</dbReference>
<evidence type="ECO:0000256" key="4">
    <source>
        <dbReference type="ARBA" id="ARBA00023125"/>
    </source>
</evidence>
<evidence type="ECO:0000313" key="8">
    <source>
        <dbReference type="EMBL" id="KKS33294.1"/>
    </source>
</evidence>
<feature type="transmembrane region" description="Helical" evidence="6">
    <location>
        <begin position="55"/>
        <end position="79"/>
    </location>
</feature>
<dbReference type="SMART" id="SM00382">
    <property type="entry name" value="AAA"/>
    <property type="match status" value="1"/>
</dbReference>
<dbReference type="PANTHER" id="PTHR22683">
    <property type="entry name" value="SPORULATION PROTEIN RELATED"/>
    <property type="match status" value="1"/>
</dbReference>
<dbReference type="STRING" id="1618356.UU93_C0001G0125"/>
<organism evidence="8 9">
    <name type="scientific">Candidatus Amesbacteria bacterium GW2011_GWA2_42_12</name>
    <dbReference type="NCBI Taxonomy" id="1618356"/>
    <lineage>
        <taxon>Bacteria</taxon>
        <taxon>Candidatus Amesiibacteriota</taxon>
    </lineage>
</organism>
<keyword evidence="4" id="KW-0238">DNA-binding</keyword>
<keyword evidence="6" id="KW-1133">Transmembrane helix</keyword>
<keyword evidence="6" id="KW-0812">Transmembrane</keyword>
<dbReference type="CDD" id="cd01127">
    <property type="entry name" value="TrwB_TraG_TraD_VirD4"/>
    <property type="match status" value="1"/>
</dbReference>
<dbReference type="InterPro" id="IPR036390">
    <property type="entry name" value="WH_DNA-bd_sf"/>
</dbReference>
<dbReference type="AlphaFoldDB" id="A0A0G0Y9E7"/>
<dbReference type="GO" id="GO:0005524">
    <property type="term" value="F:ATP binding"/>
    <property type="evidence" value="ECO:0007669"/>
    <property type="project" value="UniProtKB-UniRule"/>
</dbReference>
<evidence type="ECO:0000256" key="3">
    <source>
        <dbReference type="ARBA" id="ARBA00022840"/>
    </source>
</evidence>
<dbReference type="Gene3D" id="3.30.980.40">
    <property type="match status" value="1"/>
</dbReference>
<feature type="transmembrane region" description="Helical" evidence="6">
    <location>
        <begin position="21"/>
        <end position="43"/>
    </location>
</feature>
<dbReference type="InterPro" id="IPR002543">
    <property type="entry name" value="FtsK_dom"/>
</dbReference>
<comment type="similarity">
    <text evidence="1">Belongs to the FtsK/SpoIIIE/SftA family.</text>
</comment>
<feature type="transmembrane region" description="Helical" evidence="6">
    <location>
        <begin position="123"/>
        <end position="146"/>
    </location>
</feature>
<dbReference type="SUPFAM" id="SSF46785">
    <property type="entry name" value="Winged helix' DNA-binding domain"/>
    <property type="match status" value="1"/>
</dbReference>
<comment type="caution">
    <text evidence="8">The sequence shown here is derived from an EMBL/GenBank/DDBJ whole genome shotgun (WGS) entry which is preliminary data.</text>
</comment>
<evidence type="ECO:0000256" key="5">
    <source>
        <dbReference type="PROSITE-ProRule" id="PRU00289"/>
    </source>
</evidence>
<dbReference type="Pfam" id="PF17854">
    <property type="entry name" value="FtsK_alpha"/>
    <property type="match status" value="1"/>
</dbReference>
<dbReference type="GO" id="GO:0051301">
    <property type="term" value="P:cell division"/>
    <property type="evidence" value="ECO:0007669"/>
    <property type="project" value="UniProtKB-KW"/>
</dbReference>
<dbReference type="Gene3D" id="3.40.50.300">
    <property type="entry name" value="P-loop containing nucleotide triphosphate hydrolases"/>
    <property type="match status" value="1"/>
</dbReference>
<keyword evidence="3 5" id="KW-0067">ATP-binding</keyword>
<evidence type="ECO:0000259" key="7">
    <source>
        <dbReference type="PROSITE" id="PS50901"/>
    </source>
</evidence>
<keyword evidence="2 5" id="KW-0547">Nucleotide-binding</keyword>
<dbReference type="PATRIC" id="fig|1618356.3.peg.127"/>
<dbReference type="Pfam" id="PF01580">
    <property type="entry name" value="FtsK_SpoIIIE"/>
    <property type="match status" value="1"/>
</dbReference>
<dbReference type="Proteomes" id="UP000034160">
    <property type="component" value="Unassembled WGS sequence"/>
</dbReference>
<dbReference type="InterPro" id="IPR041027">
    <property type="entry name" value="FtsK_alpha"/>
</dbReference>
<evidence type="ECO:0000313" key="9">
    <source>
        <dbReference type="Proteomes" id="UP000034160"/>
    </source>
</evidence>
<reference evidence="8 9" key="1">
    <citation type="journal article" date="2015" name="Nature">
        <title>rRNA introns, odd ribosomes, and small enigmatic genomes across a large radiation of phyla.</title>
        <authorList>
            <person name="Brown C.T."/>
            <person name="Hug L.A."/>
            <person name="Thomas B.C."/>
            <person name="Sharon I."/>
            <person name="Castelle C.J."/>
            <person name="Singh A."/>
            <person name="Wilkins M.J."/>
            <person name="Williams K.H."/>
            <person name="Banfield J.F."/>
        </authorList>
    </citation>
    <scope>NUCLEOTIDE SEQUENCE [LARGE SCALE GENOMIC DNA]</scope>
</reference>
<protein>
    <submittedName>
        <fullName evidence="8">Cell division protein FtsK/SpoIIIE</fullName>
    </submittedName>
</protein>
<proteinExistence type="inferred from homology"/>
<name>A0A0G0Y9E7_9BACT</name>
<dbReference type="PANTHER" id="PTHR22683:SF41">
    <property type="entry name" value="DNA TRANSLOCASE FTSK"/>
    <property type="match status" value="1"/>
</dbReference>
<dbReference type="GO" id="GO:0003677">
    <property type="term" value="F:DNA binding"/>
    <property type="evidence" value="ECO:0007669"/>
    <property type="project" value="UniProtKB-KW"/>
</dbReference>
<dbReference type="Pfam" id="PF09397">
    <property type="entry name" value="FtsK_gamma"/>
    <property type="match status" value="1"/>
</dbReference>
<dbReference type="InterPro" id="IPR003593">
    <property type="entry name" value="AAA+_ATPase"/>
</dbReference>
<keyword evidence="8" id="KW-0132">Cell division</keyword>